<organism evidence="3 4">
    <name type="scientific">Flavihumibacter fluminis</name>
    <dbReference type="NCBI Taxonomy" id="2909236"/>
    <lineage>
        <taxon>Bacteria</taxon>
        <taxon>Pseudomonadati</taxon>
        <taxon>Bacteroidota</taxon>
        <taxon>Chitinophagia</taxon>
        <taxon>Chitinophagales</taxon>
        <taxon>Chitinophagaceae</taxon>
        <taxon>Flavihumibacter</taxon>
    </lineage>
</organism>
<comment type="similarity">
    <text evidence="1">Belongs to the esterase D family.</text>
</comment>
<keyword evidence="2" id="KW-0378">Hydrolase</keyword>
<proteinExistence type="inferred from homology"/>
<name>A0ABS9BMQ8_9BACT</name>
<dbReference type="Proteomes" id="UP001200145">
    <property type="component" value="Unassembled WGS sequence"/>
</dbReference>
<dbReference type="InterPro" id="IPR000801">
    <property type="entry name" value="Esterase-like"/>
</dbReference>
<dbReference type="InterPro" id="IPR011990">
    <property type="entry name" value="TPR-like_helical_dom_sf"/>
</dbReference>
<dbReference type="PANTHER" id="PTHR40841">
    <property type="entry name" value="SIDEROPHORE TRIACETYLFUSARININE C ESTERASE"/>
    <property type="match status" value="1"/>
</dbReference>
<reference evidence="3 4" key="1">
    <citation type="submission" date="2022-01" db="EMBL/GenBank/DDBJ databases">
        <title>Flavihumibacter sp. nov., isolated from sediment of a river.</title>
        <authorList>
            <person name="Liu H."/>
        </authorList>
    </citation>
    <scope>NUCLEOTIDE SEQUENCE [LARGE SCALE GENOMIC DNA]</scope>
    <source>
        <strain evidence="3 4">RY-1</strain>
    </source>
</reference>
<evidence type="ECO:0008006" key="5">
    <source>
        <dbReference type="Google" id="ProtNLM"/>
    </source>
</evidence>
<sequence>MKNSILILVLLLIYECISAQQPQPITIGKIETIHSSVLNENRKIWVYSPTNTSNLVQPEKRYPVLYLLDGEAHFYSTIGIIQQLSQANGNGVLPEMMVVGIENTNRFRDLVPAYQAADKMGNANPFMNFLSSELMPYIEKHYPTAPYKVIVGHSLGGLTVIDLLVNYPSLFNAYIAIDPSLWYNNEKYLNQYLTHLRNQQISNKKLFIGIANPIALGTTLATINDDKTSETKPVRAIMKFDQFLQTNSIQLKYAYKYYDKDRHNTVPLITEYDGLRFIFDFYSFDALEKDFIDTSTRIVERLQTHYQKISSELGYKSNPPETLINYLGYDALRKKQFNKAGAYFKMNVENYPSSSNVFDSYGDFFAAKKDTVNAIMNYEKALTITMNAITLQKLNALIKREPFQLSLTDLKKYIGVYILENYNLPVVIELQSGKLIAKVSGDSDSELVPVAKDLFTVKNKLGYSITFTFQNNKPVYFISVQPNGTFKGVYK</sequence>
<dbReference type="RefSeq" id="WP_234867920.1">
    <property type="nucleotide sequence ID" value="NZ_JAKEVY010000005.1"/>
</dbReference>
<dbReference type="EMBL" id="JAKEVY010000005">
    <property type="protein sequence ID" value="MCF1716605.1"/>
    <property type="molecule type" value="Genomic_DNA"/>
</dbReference>
<accession>A0ABS9BMQ8</accession>
<dbReference type="InterPro" id="IPR052558">
    <property type="entry name" value="Siderophore_Hydrolase_D"/>
</dbReference>
<comment type="caution">
    <text evidence="3">The sequence shown here is derived from an EMBL/GenBank/DDBJ whole genome shotgun (WGS) entry which is preliminary data.</text>
</comment>
<evidence type="ECO:0000313" key="4">
    <source>
        <dbReference type="Proteomes" id="UP001200145"/>
    </source>
</evidence>
<gene>
    <name evidence="3" type="ORF">L0U88_18330</name>
</gene>
<protein>
    <recommendedName>
        <fullName evidence="5">Alpha/beta superfamily hydrolase</fullName>
    </recommendedName>
</protein>
<keyword evidence="4" id="KW-1185">Reference proteome</keyword>
<evidence type="ECO:0000256" key="1">
    <source>
        <dbReference type="ARBA" id="ARBA00005622"/>
    </source>
</evidence>
<dbReference type="SUPFAM" id="SSF53474">
    <property type="entry name" value="alpha/beta-Hydrolases"/>
    <property type="match status" value="1"/>
</dbReference>
<dbReference type="Gene3D" id="3.40.50.1820">
    <property type="entry name" value="alpha/beta hydrolase"/>
    <property type="match status" value="1"/>
</dbReference>
<evidence type="ECO:0000256" key="2">
    <source>
        <dbReference type="ARBA" id="ARBA00022801"/>
    </source>
</evidence>
<evidence type="ECO:0000313" key="3">
    <source>
        <dbReference type="EMBL" id="MCF1716605.1"/>
    </source>
</evidence>
<dbReference type="PANTHER" id="PTHR40841:SF2">
    <property type="entry name" value="SIDEROPHORE-DEGRADING ESTERASE (EUROFUNG)"/>
    <property type="match status" value="1"/>
</dbReference>
<dbReference type="SUPFAM" id="SSF48452">
    <property type="entry name" value="TPR-like"/>
    <property type="match status" value="1"/>
</dbReference>
<dbReference type="InterPro" id="IPR029058">
    <property type="entry name" value="AB_hydrolase_fold"/>
</dbReference>
<dbReference type="Pfam" id="PF00756">
    <property type="entry name" value="Esterase"/>
    <property type="match status" value="1"/>
</dbReference>